<dbReference type="AlphaFoldDB" id="A0A7R7ZKG8"/>
<feature type="transmembrane region" description="Helical" evidence="8">
    <location>
        <begin position="432"/>
        <end position="450"/>
    </location>
</feature>
<feature type="transmembrane region" description="Helical" evidence="8">
    <location>
        <begin position="151"/>
        <end position="170"/>
    </location>
</feature>
<feature type="transmembrane region" description="Helical" evidence="8">
    <location>
        <begin position="322"/>
        <end position="346"/>
    </location>
</feature>
<feature type="transmembrane region" description="Helical" evidence="8">
    <location>
        <begin position="115"/>
        <end position="139"/>
    </location>
</feature>
<dbReference type="PANTHER" id="PTHR23501:SF107">
    <property type="entry name" value="TRANSPORTER, PUTATIVE (AFU_ORTHOLOGUE AFUA_7G04730)-RELATED"/>
    <property type="match status" value="1"/>
</dbReference>
<gene>
    <name evidence="9" type="primary">SIT2_1</name>
    <name evidence="9" type="ORF">ACHE_11464S</name>
</gene>
<evidence type="ECO:0000313" key="10">
    <source>
        <dbReference type="Proteomes" id="UP000637239"/>
    </source>
</evidence>
<evidence type="ECO:0000256" key="1">
    <source>
        <dbReference type="ARBA" id="ARBA00004141"/>
    </source>
</evidence>
<evidence type="ECO:0000256" key="5">
    <source>
        <dbReference type="ARBA" id="ARBA00022989"/>
    </source>
</evidence>
<dbReference type="Proteomes" id="UP000637239">
    <property type="component" value="Chromosome 1"/>
</dbReference>
<dbReference type="GO" id="GO:0022857">
    <property type="term" value="F:transmembrane transporter activity"/>
    <property type="evidence" value="ECO:0007669"/>
    <property type="project" value="InterPro"/>
</dbReference>
<evidence type="ECO:0000256" key="2">
    <source>
        <dbReference type="ARBA" id="ARBA00008335"/>
    </source>
</evidence>
<feature type="transmembrane region" description="Helical" evidence="8">
    <location>
        <begin position="407"/>
        <end position="425"/>
    </location>
</feature>
<keyword evidence="5 8" id="KW-1133">Transmembrane helix</keyword>
<sequence>MGVLDLVRGRNNTIVASGLEVTEHQDQQPRESEPKNPDSDSNDRSSLEARAEREIELHPDQVTEGADLGVQKAEAAALVWSKKALIGIYAWIWVSFFMLALQFSISGIAQARAFAGFSAAPAVGTANILSTIIGGVIKLPVAKTLNLWGRAEGLCASVIVYLVGMIILAACNGPSSYAAGYVLFLVGYDAIYLILQIFVADTSGLRNRAFTLAFASTPFICTAFTGPLAGNSFVERTGGWRWAYGAFCIIMPFVFLPLGIAFKYYEKKGMKLGIYTQERSGRSVIQSIVHYFHQFDVIGALILMAGWVLLLLPFSLTSAGRAGYNSATFIAMIVVGFFTLLLFAAWEKFFARAHFIDYELLKKRTVLGACICSLILNFSFSCWDLYFLYFCMVVYNLNSAMAGYMTQIYNVGSCFWGVVVGVWIRWTKHFKYTCLCFGLPLLILGAGLLIKFRGEGGGDLNYVIMCQIFIAFGGGTLVIGNEMGVMASADRGGVPMMLSLIGLFSSLGNSMGAAVQTAIYNNVFIEALQTALPDDMKSQAAKISGDGYLVQQKYPLGSPERNAVNHAWGTSQKYGAIAATAILALGIPAIGIWKNYRVTKQQNKGVML</sequence>
<comment type="subcellular location">
    <subcellularLocation>
        <location evidence="1">Membrane</location>
        <topology evidence="1">Multi-pass membrane protein</topology>
    </subcellularLocation>
</comment>
<dbReference type="GO" id="GO:0005886">
    <property type="term" value="C:plasma membrane"/>
    <property type="evidence" value="ECO:0007669"/>
    <property type="project" value="TreeGrafter"/>
</dbReference>
<dbReference type="InterPro" id="IPR036259">
    <property type="entry name" value="MFS_trans_sf"/>
</dbReference>
<evidence type="ECO:0000256" key="4">
    <source>
        <dbReference type="ARBA" id="ARBA00022692"/>
    </source>
</evidence>
<evidence type="ECO:0000256" key="6">
    <source>
        <dbReference type="ARBA" id="ARBA00023136"/>
    </source>
</evidence>
<dbReference type="GeneID" id="66978421"/>
<reference evidence="9" key="1">
    <citation type="submission" date="2021-01" db="EMBL/GenBank/DDBJ databases">
        <authorList>
            <consortium name="Aspergillus chevalieri M1 genome sequencing consortium"/>
            <person name="Kazuki M."/>
            <person name="Futagami T."/>
        </authorList>
    </citation>
    <scope>NUCLEOTIDE SEQUENCE</scope>
    <source>
        <strain evidence="9">M1</strain>
    </source>
</reference>
<feature type="transmembrane region" description="Helical" evidence="8">
    <location>
        <begin position="492"/>
        <end position="515"/>
    </location>
</feature>
<dbReference type="FunFam" id="1.20.1250.20:FF:000284">
    <property type="entry name" value="Siderophore iron transporter mirB"/>
    <property type="match status" value="1"/>
</dbReference>
<proteinExistence type="inferred from homology"/>
<protein>
    <submittedName>
        <fullName evidence="9">Siderochrome iron transporter 2</fullName>
    </submittedName>
</protein>
<name>A0A7R7ZKG8_ASPCH</name>
<feature type="transmembrane region" description="Helical" evidence="8">
    <location>
        <begin position="210"/>
        <end position="230"/>
    </location>
</feature>
<reference evidence="9" key="2">
    <citation type="submission" date="2021-02" db="EMBL/GenBank/DDBJ databases">
        <title>Aspergillus chevalieri M1 genome sequence.</title>
        <authorList>
            <person name="Kadooka C."/>
            <person name="Mori K."/>
            <person name="Futagami T."/>
        </authorList>
    </citation>
    <scope>NUCLEOTIDE SEQUENCE</scope>
    <source>
        <strain evidence="9">M1</strain>
    </source>
</reference>
<evidence type="ECO:0000256" key="3">
    <source>
        <dbReference type="ARBA" id="ARBA00022448"/>
    </source>
</evidence>
<evidence type="ECO:0000256" key="7">
    <source>
        <dbReference type="SAM" id="MobiDB-lite"/>
    </source>
</evidence>
<dbReference type="SUPFAM" id="SSF103473">
    <property type="entry name" value="MFS general substrate transporter"/>
    <property type="match status" value="1"/>
</dbReference>
<organism evidence="9 10">
    <name type="scientific">Aspergillus chevalieri</name>
    <name type="common">Eurotium chevalieri</name>
    <dbReference type="NCBI Taxonomy" id="182096"/>
    <lineage>
        <taxon>Eukaryota</taxon>
        <taxon>Fungi</taxon>
        <taxon>Dikarya</taxon>
        <taxon>Ascomycota</taxon>
        <taxon>Pezizomycotina</taxon>
        <taxon>Eurotiomycetes</taxon>
        <taxon>Eurotiomycetidae</taxon>
        <taxon>Eurotiales</taxon>
        <taxon>Aspergillaceae</taxon>
        <taxon>Aspergillus</taxon>
        <taxon>Aspergillus subgen. Aspergillus</taxon>
    </lineage>
</organism>
<dbReference type="KEGG" id="ache:ACHE_11464S"/>
<dbReference type="PANTHER" id="PTHR23501">
    <property type="entry name" value="MAJOR FACILITATOR SUPERFAMILY"/>
    <property type="match status" value="1"/>
</dbReference>
<evidence type="ECO:0000313" key="9">
    <source>
        <dbReference type="EMBL" id="BCR84062.1"/>
    </source>
</evidence>
<dbReference type="InterPro" id="IPR011701">
    <property type="entry name" value="MFS"/>
</dbReference>
<feature type="transmembrane region" description="Helical" evidence="8">
    <location>
        <begin position="297"/>
        <end position="316"/>
    </location>
</feature>
<dbReference type="EMBL" id="AP024416">
    <property type="protein sequence ID" value="BCR84062.1"/>
    <property type="molecule type" value="Genomic_DNA"/>
</dbReference>
<feature type="compositionally biased region" description="Basic and acidic residues" evidence="7">
    <location>
        <begin position="21"/>
        <end position="49"/>
    </location>
</feature>
<feature type="transmembrane region" description="Helical" evidence="8">
    <location>
        <begin position="366"/>
        <end position="395"/>
    </location>
</feature>
<dbReference type="RefSeq" id="XP_043132584.1">
    <property type="nucleotide sequence ID" value="XM_043276036.1"/>
</dbReference>
<comment type="similarity">
    <text evidence="2">Belongs to the major facilitator superfamily.</text>
</comment>
<feature type="transmembrane region" description="Helical" evidence="8">
    <location>
        <begin position="574"/>
        <end position="593"/>
    </location>
</feature>
<keyword evidence="10" id="KW-1185">Reference proteome</keyword>
<feature type="region of interest" description="Disordered" evidence="7">
    <location>
        <begin position="17"/>
        <end position="49"/>
    </location>
</feature>
<dbReference type="Gene3D" id="1.20.1250.20">
    <property type="entry name" value="MFS general substrate transporter like domains"/>
    <property type="match status" value="1"/>
</dbReference>
<evidence type="ECO:0000256" key="8">
    <source>
        <dbReference type="SAM" id="Phobius"/>
    </source>
</evidence>
<feature type="transmembrane region" description="Helical" evidence="8">
    <location>
        <begin position="242"/>
        <end position="262"/>
    </location>
</feature>
<keyword evidence="4 8" id="KW-0812">Transmembrane</keyword>
<feature type="transmembrane region" description="Helical" evidence="8">
    <location>
        <begin position="176"/>
        <end position="198"/>
    </location>
</feature>
<feature type="transmembrane region" description="Helical" evidence="8">
    <location>
        <begin position="462"/>
        <end position="480"/>
    </location>
</feature>
<keyword evidence="3" id="KW-0813">Transport</keyword>
<keyword evidence="6 8" id="KW-0472">Membrane</keyword>
<accession>A0A7R7ZKG8</accession>
<feature type="transmembrane region" description="Helical" evidence="8">
    <location>
        <begin position="88"/>
        <end position="109"/>
    </location>
</feature>
<dbReference type="Pfam" id="PF07690">
    <property type="entry name" value="MFS_1"/>
    <property type="match status" value="1"/>
</dbReference>